<dbReference type="PANTHER" id="PTHR45811:SF80">
    <property type="entry name" value="COPPER TRANSPORT PROTEIN FAMILY-RELATED"/>
    <property type="match status" value="1"/>
</dbReference>
<evidence type="ECO:0000256" key="1">
    <source>
        <dbReference type="ARBA" id="ARBA00022481"/>
    </source>
</evidence>
<evidence type="ECO:0000256" key="3">
    <source>
        <dbReference type="ARBA" id="ARBA00023288"/>
    </source>
</evidence>
<reference evidence="9" key="1">
    <citation type="journal article" date="2023" name="Plant J.">
        <title>Genome sequences and population genomics provide insights into the demographic history, inbreeding, and mutation load of two 'living fossil' tree species of Dipteronia.</title>
        <authorList>
            <person name="Feng Y."/>
            <person name="Comes H.P."/>
            <person name="Chen J."/>
            <person name="Zhu S."/>
            <person name="Lu R."/>
            <person name="Zhang X."/>
            <person name="Li P."/>
            <person name="Qiu J."/>
            <person name="Olsen K.M."/>
            <person name="Qiu Y."/>
        </authorList>
    </citation>
    <scope>NUCLEOTIDE SEQUENCE</scope>
    <source>
        <strain evidence="9">KIB01</strain>
    </source>
</reference>
<keyword evidence="3" id="KW-0449">Lipoprotein</keyword>
<accession>A0AAE0CSA1</accession>
<keyword evidence="7" id="KW-0472">Membrane</keyword>
<sequence>MDIQGKITSFLHFLSVSVFWRFWYFISPLICKGCALLDAHKERILAMFFFVLETVSVVLDQIGKSKVGFLLAAFLLSVFGFALTLYSFIEARTNPTIKAELELKVVEIVFSLIQLIVTFIQFLKPKNNYNASAFPLAFAMIAVVFVFIKDRKITNSSPTDLLPLAIFQQPIGSMTSTPIELDQIVSSTSQAKPRSSTNQVKPGSSTIQVKPGSSTGKRPTNDHNKRVVMKLEINDDKDKKNAMETVLGFSGVDSISMEMKNNKLTMIGNIVPEDVVIELRKICQTELISVEPAKRPEEKKKSGEPQRIAEPVTAYQAYNPYLTRYNHFNKSD</sequence>
<keyword evidence="7" id="KW-1133">Transmembrane helix</keyword>
<dbReference type="GO" id="GO:0046872">
    <property type="term" value="F:metal ion binding"/>
    <property type="evidence" value="ECO:0007669"/>
    <property type="project" value="UniProtKB-KW"/>
</dbReference>
<proteinExistence type="inferred from homology"/>
<evidence type="ECO:0000313" key="10">
    <source>
        <dbReference type="Proteomes" id="UP001280121"/>
    </source>
</evidence>
<feature type="compositionally biased region" description="Polar residues" evidence="6">
    <location>
        <begin position="186"/>
        <end position="218"/>
    </location>
</feature>
<dbReference type="Gene3D" id="3.30.70.100">
    <property type="match status" value="1"/>
</dbReference>
<evidence type="ECO:0000256" key="4">
    <source>
        <dbReference type="ARBA" id="ARBA00023289"/>
    </source>
</evidence>
<dbReference type="AlphaFoldDB" id="A0AAE0CSA1"/>
<evidence type="ECO:0000256" key="6">
    <source>
        <dbReference type="SAM" id="MobiDB-lite"/>
    </source>
</evidence>
<feature type="transmembrane region" description="Helical" evidence="7">
    <location>
        <begin position="69"/>
        <end position="89"/>
    </location>
</feature>
<comment type="similarity">
    <text evidence="5">Belongs to the HIPP family.</text>
</comment>
<dbReference type="PROSITE" id="PS50846">
    <property type="entry name" value="HMA_2"/>
    <property type="match status" value="1"/>
</dbReference>
<keyword evidence="1" id="KW-0488">Methylation</keyword>
<evidence type="ECO:0000256" key="2">
    <source>
        <dbReference type="ARBA" id="ARBA00022723"/>
    </source>
</evidence>
<gene>
    <name evidence="9" type="ORF">Ddye_000354</name>
</gene>
<keyword evidence="4" id="KW-0636">Prenylation</keyword>
<dbReference type="InterPro" id="IPR051863">
    <property type="entry name" value="HIPP"/>
</dbReference>
<evidence type="ECO:0000313" key="9">
    <source>
        <dbReference type="EMBL" id="KAK2661780.1"/>
    </source>
</evidence>
<dbReference type="EMBL" id="JANJYI010000001">
    <property type="protein sequence ID" value="KAK2661780.1"/>
    <property type="molecule type" value="Genomic_DNA"/>
</dbReference>
<feature type="region of interest" description="Disordered" evidence="6">
    <location>
        <begin position="186"/>
        <end position="224"/>
    </location>
</feature>
<evidence type="ECO:0000256" key="5">
    <source>
        <dbReference type="ARBA" id="ARBA00024045"/>
    </source>
</evidence>
<dbReference type="InterPro" id="IPR006121">
    <property type="entry name" value="HMA_dom"/>
</dbReference>
<protein>
    <recommendedName>
        <fullName evidence="8">HMA domain-containing protein</fullName>
    </recommendedName>
</protein>
<dbReference type="Proteomes" id="UP001280121">
    <property type="component" value="Unassembled WGS sequence"/>
</dbReference>
<keyword evidence="7" id="KW-0812">Transmembrane</keyword>
<name>A0AAE0CSA1_9ROSI</name>
<feature type="transmembrane region" description="Helical" evidence="7">
    <location>
        <begin position="44"/>
        <end position="63"/>
    </location>
</feature>
<comment type="caution">
    <text evidence="9">The sequence shown here is derived from an EMBL/GenBank/DDBJ whole genome shotgun (WGS) entry which is preliminary data.</text>
</comment>
<feature type="transmembrane region" description="Helical" evidence="7">
    <location>
        <begin position="18"/>
        <end position="37"/>
    </location>
</feature>
<dbReference type="PANTHER" id="PTHR45811">
    <property type="entry name" value="COPPER TRANSPORT PROTEIN FAMILY-RELATED"/>
    <property type="match status" value="1"/>
</dbReference>
<feature type="domain" description="HMA" evidence="8">
    <location>
        <begin position="224"/>
        <end position="291"/>
    </location>
</feature>
<evidence type="ECO:0000259" key="8">
    <source>
        <dbReference type="PROSITE" id="PS50846"/>
    </source>
</evidence>
<keyword evidence="2" id="KW-0479">Metal-binding</keyword>
<feature type="transmembrane region" description="Helical" evidence="7">
    <location>
        <begin position="101"/>
        <end position="123"/>
    </location>
</feature>
<feature type="transmembrane region" description="Helical" evidence="7">
    <location>
        <begin position="129"/>
        <end position="148"/>
    </location>
</feature>
<evidence type="ECO:0000256" key="7">
    <source>
        <dbReference type="SAM" id="Phobius"/>
    </source>
</evidence>
<organism evidence="9 10">
    <name type="scientific">Dipteronia dyeriana</name>
    <dbReference type="NCBI Taxonomy" id="168575"/>
    <lineage>
        <taxon>Eukaryota</taxon>
        <taxon>Viridiplantae</taxon>
        <taxon>Streptophyta</taxon>
        <taxon>Embryophyta</taxon>
        <taxon>Tracheophyta</taxon>
        <taxon>Spermatophyta</taxon>
        <taxon>Magnoliopsida</taxon>
        <taxon>eudicotyledons</taxon>
        <taxon>Gunneridae</taxon>
        <taxon>Pentapetalae</taxon>
        <taxon>rosids</taxon>
        <taxon>malvids</taxon>
        <taxon>Sapindales</taxon>
        <taxon>Sapindaceae</taxon>
        <taxon>Hippocastanoideae</taxon>
        <taxon>Acereae</taxon>
        <taxon>Dipteronia</taxon>
    </lineage>
</organism>
<keyword evidence="10" id="KW-1185">Reference proteome</keyword>